<dbReference type="Gene3D" id="1.10.3060.10">
    <property type="entry name" value="Helical scaffold and wing domains of SecA"/>
    <property type="match status" value="1"/>
</dbReference>
<dbReference type="Pfam" id="PF07517">
    <property type="entry name" value="SecA_DEAD"/>
    <property type="match status" value="1"/>
</dbReference>
<dbReference type="SUPFAM" id="SSF81886">
    <property type="entry name" value="Helical scaffold and wing domains of SecA"/>
    <property type="match status" value="1"/>
</dbReference>
<evidence type="ECO:0000256" key="9">
    <source>
        <dbReference type="ARBA" id="ARBA00023136"/>
    </source>
</evidence>
<name>F0YFH5_AURAN</name>
<dbReference type="Gene3D" id="3.40.50.300">
    <property type="entry name" value="P-loop containing nucleotide triphosphate hydrolases"/>
    <property type="match status" value="2"/>
</dbReference>
<dbReference type="GO" id="GO:0016020">
    <property type="term" value="C:membrane"/>
    <property type="evidence" value="ECO:0007669"/>
    <property type="project" value="UniProtKB-SubCell"/>
</dbReference>
<dbReference type="Gene3D" id="3.90.1440.10">
    <property type="entry name" value="SecA, preprotein cross-linking domain"/>
    <property type="match status" value="1"/>
</dbReference>
<evidence type="ECO:0000256" key="6">
    <source>
        <dbReference type="ARBA" id="ARBA00022927"/>
    </source>
</evidence>
<dbReference type="HAMAP" id="MF_01382">
    <property type="entry name" value="SecA"/>
    <property type="match status" value="1"/>
</dbReference>
<dbReference type="PROSITE" id="PS51192">
    <property type="entry name" value="HELICASE_ATP_BIND_1"/>
    <property type="match status" value="1"/>
</dbReference>
<reference evidence="14 15" key="1">
    <citation type="journal article" date="2011" name="Proc. Natl. Acad. Sci. U.S.A.">
        <title>Niche of harmful alga Aureococcus anophagefferens revealed through ecogenomics.</title>
        <authorList>
            <person name="Gobler C.J."/>
            <person name="Berry D.L."/>
            <person name="Dyhrman S.T."/>
            <person name="Wilhelm S.W."/>
            <person name="Salamov A."/>
            <person name="Lobanov A.V."/>
            <person name="Zhang Y."/>
            <person name="Collier J.L."/>
            <person name="Wurch L.L."/>
            <person name="Kustka A.B."/>
            <person name="Dill B.D."/>
            <person name="Shah M."/>
            <person name="VerBerkmoes N.C."/>
            <person name="Kuo A."/>
            <person name="Terry A."/>
            <person name="Pangilinan J."/>
            <person name="Lindquist E.A."/>
            <person name="Lucas S."/>
            <person name="Paulsen I.T."/>
            <person name="Hattenrath-Lehmann T.K."/>
            <person name="Talmage S.C."/>
            <person name="Walker E.A."/>
            <person name="Koch F."/>
            <person name="Burson A.M."/>
            <person name="Marcoval M.A."/>
            <person name="Tang Y.Z."/>
            <person name="Lecleir G.R."/>
            <person name="Coyne K.J."/>
            <person name="Berg G.M."/>
            <person name="Bertrand E.M."/>
            <person name="Saito M.A."/>
            <person name="Gladyshev V.N."/>
            <person name="Grigoriev I.V."/>
        </authorList>
    </citation>
    <scope>NUCLEOTIDE SEQUENCE [LARGE SCALE GENOMIC DNA]</scope>
    <source>
        <strain evidence="15">CCMP 1984</strain>
    </source>
</reference>
<evidence type="ECO:0000256" key="2">
    <source>
        <dbReference type="ARBA" id="ARBA00007650"/>
    </source>
</evidence>
<evidence type="ECO:0000256" key="5">
    <source>
        <dbReference type="ARBA" id="ARBA00022840"/>
    </source>
</evidence>
<dbReference type="InterPro" id="IPR000185">
    <property type="entry name" value="SecA"/>
</dbReference>
<dbReference type="EMBL" id="GL833136">
    <property type="protein sequence ID" value="EGB06253.1"/>
    <property type="molecule type" value="Genomic_DNA"/>
</dbReference>
<dbReference type="AlphaFoldDB" id="F0YFH5"/>
<dbReference type="RefSeq" id="XP_009039200.1">
    <property type="nucleotide sequence ID" value="XM_009040952.1"/>
</dbReference>
<dbReference type="InterPro" id="IPR044722">
    <property type="entry name" value="SecA_SF2_C"/>
</dbReference>
<evidence type="ECO:0000259" key="13">
    <source>
        <dbReference type="PROSITE" id="PS51196"/>
    </source>
</evidence>
<comment type="similarity">
    <text evidence="2 10">Belongs to the SecA family.</text>
</comment>
<evidence type="ECO:0000313" key="14">
    <source>
        <dbReference type="EMBL" id="EGB06253.1"/>
    </source>
</evidence>
<dbReference type="OMA" id="ARYHHKT"/>
<dbReference type="Pfam" id="PF21090">
    <property type="entry name" value="P-loop_SecA"/>
    <property type="match status" value="1"/>
</dbReference>
<keyword evidence="15" id="KW-1185">Reference proteome</keyword>
<gene>
    <name evidence="14" type="ORF">AURANDRAFT_29609</name>
</gene>
<evidence type="ECO:0000256" key="7">
    <source>
        <dbReference type="ARBA" id="ARBA00022967"/>
    </source>
</evidence>
<keyword evidence="8 10" id="KW-0811">Translocation</keyword>
<keyword evidence="5 10" id="KW-0067">ATP-binding</keyword>
<dbReference type="PROSITE" id="PS01312">
    <property type="entry name" value="SECA"/>
    <property type="match status" value="1"/>
</dbReference>
<dbReference type="InterPro" id="IPR036670">
    <property type="entry name" value="SecA_X-link_sf"/>
</dbReference>
<accession>F0YFH5</accession>
<evidence type="ECO:0000313" key="15">
    <source>
        <dbReference type="Proteomes" id="UP000002729"/>
    </source>
</evidence>
<dbReference type="PANTHER" id="PTHR30612:SF0">
    <property type="entry name" value="CHLOROPLAST PROTEIN-TRANSPORTING ATPASE"/>
    <property type="match status" value="1"/>
</dbReference>
<dbReference type="GO" id="GO:0017038">
    <property type="term" value="P:protein import"/>
    <property type="evidence" value="ECO:0007669"/>
    <property type="project" value="InterPro"/>
</dbReference>
<organism evidence="15">
    <name type="scientific">Aureococcus anophagefferens</name>
    <name type="common">Harmful bloom alga</name>
    <dbReference type="NCBI Taxonomy" id="44056"/>
    <lineage>
        <taxon>Eukaryota</taxon>
        <taxon>Sar</taxon>
        <taxon>Stramenopiles</taxon>
        <taxon>Ochrophyta</taxon>
        <taxon>Pelagophyceae</taxon>
        <taxon>Pelagomonadales</taxon>
        <taxon>Pelagomonadaceae</taxon>
        <taxon>Aureococcus</taxon>
    </lineage>
</organism>
<dbReference type="Pfam" id="PF01043">
    <property type="entry name" value="SecA_PP_bind"/>
    <property type="match status" value="1"/>
</dbReference>
<dbReference type="InParanoid" id="F0YFH5"/>
<dbReference type="SMART" id="SM00957">
    <property type="entry name" value="SecA_DEAD"/>
    <property type="match status" value="1"/>
</dbReference>
<keyword evidence="4 10" id="KW-0547">Nucleotide-binding</keyword>
<keyword evidence="6 10" id="KW-0653">Protein transport</keyword>
<dbReference type="NCBIfam" id="TIGR00963">
    <property type="entry name" value="secA"/>
    <property type="match status" value="1"/>
</dbReference>
<sequence>MSREPGWLKKAREVSGYADRVAEIEALAGAMAAKSDEELRGFTDELRRRRSGGASLDDLLPEAFAACREASTRALKLRHYDVQLVGGMALHEGKLAEMATGEGKTLVATLPLYLRSLDGKGCHVITVNDYLARRDAETLQPLFDFLGLTVGVVQSESTSEQRQAAYAADVTYVTNNELGFDYLRDHLAYETPELTVTQRPLHFAIVDEADSILVDEARTPLIISGEGDGDAPAKYEAATLAVNYLERGRDYEVDYKARRVTLTDGGYETVADLLGVADDPLGLYGAETKWAAYVFPALNAKELYFKERDYIVDKGELKIVDEFTGRVMEGRRWNGGLHQAVEAKEKVEVKPEQVTVASITYQSLFLLYPTLSGMTGTAKSEAKELGDTYGLDVLKVPTAKPLRREDGGDLVFKSKLDKFRYVLRDVKRRHASGQPVLCGTTSIEDATLVSQLLANEGVPHRVLNANPKLARKESEIVSQAGRRGAVTIATNMAGRGTDILLGGNAALTAKLKLREALAPAVDGRLGPLVAVEPGLYPVADLGDAVDGALEAAAAAAAGELRAAIFGDVANGTEVAAGAALDRIDEFVAVASAPASSLTAAGSPGLAACRAAYDAVRAAFGEVVDAERAEVRALGGLAVLGTERHESVRIDNQLRGRSGRQGDAGASCYAISLEDKMFNVFGADKMQQLAFAFDIAGDDGEPLQSDLLSKSLATIQEKVETYYREMRTNLVRYDKIVDVQRRVFYNRRQQVLTADRPTVEALMGQYVADTAADTVANATLGLGADGDFGSAYAAAGDVLRRMYPAAAAPIDAAAAGLTGSEDAEAAEAALVGAARAGLADQVAAVEKKGVGEDDLPAMLMRFYVMREFDAAWQQHLRDLEFLRENVGFQSYSQKDPFQEWTIQSNELFTKLSAKVYRNAAIAFLSLDVDGLVPRPDLAPPTPVPPGKASPPPTSTS</sequence>
<evidence type="ECO:0000256" key="11">
    <source>
        <dbReference type="SAM" id="MobiDB-lite"/>
    </source>
</evidence>
<comment type="subcellular location">
    <subcellularLocation>
        <location evidence="1">Membrane</location>
        <topology evidence="1">Peripheral membrane protein</topology>
    </subcellularLocation>
</comment>
<feature type="region of interest" description="Disordered" evidence="11">
    <location>
        <begin position="934"/>
        <end position="955"/>
    </location>
</feature>
<feature type="non-terminal residue" evidence="14">
    <location>
        <position position="955"/>
    </location>
</feature>
<dbReference type="PRINTS" id="PR00906">
    <property type="entry name" value="SECA"/>
</dbReference>
<dbReference type="SUPFAM" id="SSF52540">
    <property type="entry name" value="P-loop containing nucleoside triphosphate hydrolases"/>
    <property type="match status" value="2"/>
</dbReference>
<evidence type="ECO:0000256" key="10">
    <source>
        <dbReference type="RuleBase" id="RU003874"/>
    </source>
</evidence>
<keyword evidence="3 10" id="KW-0813">Transport</keyword>
<protein>
    <recommendedName>
        <fullName evidence="10">Protein translocase subunit SecA</fullName>
    </recommendedName>
</protein>
<dbReference type="PANTHER" id="PTHR30612">
    <property type="entry name" value="SECA INNER MEMBRANE COMPONENT OF SEC PROTEIN SECRETION SYSTEM"/>
    <property type="match status" value="1"/>
</dbReference>
<dbReference type="InterPro" id="IPR011115">
    <property type="entry name" value="SecA_DEAD"/>
</dbReference>
<dbReference type="GO" id="GO:0006886">
    <property type="term" value="P:intracellular protein transport"/>
    <property type="evidence" value="ECO:0007669"/>
    <property type="project" value="InterPro"/>
</dbReference>
<dbReference type="SMART" id="SM00958">
    <property type="entry name" value="SecA_PP_bind"/>
    <property type="match status" value="1"/>
</dbReference>
<dbReference type="GO" id="GO:0005524">
    <property type="term" value="F:ATP binding"/>
    <property type="evidence" value="ECO:0007669"/>
    <property type="project" value="UniProtKB-KW"/>
</dbReference>
<dbReference type="InterPro" id="IPR011130">
    <property type="entry name" value="SecA_preprotein_X-link_dom"/>
</dbReference>
<feature type="compositionally biased region" description="Pro residues" evidence="11">
    <location>
        <begin position="935"/>
        <end position="955"/>
    </location>
</feature>
<evidence type="ECO:0000259" key="12">
    <source>
        <dbReference type="PROSITE" id="PS51192"/>
    </source>
</evidence>
<dbReference type="OrthoDB" id="27934at2759"/>
<dbReference type="GeneID" id="20220755"/>
<feature type="domain" description="SecA family profile" evidence="13">
    <location>
        <begin position="1"/>
        <end position="701"/>
    </location>
</feature>
<dbReference type="InterPro" id="IPR014001">
    <property type="entry name" value="Helicase_ATP-bd"/>
</dbReference>
<dbReference type="KEGG" id="aaf:AURANDRAFT_29609"/>
<dbReference type="Pfam" id="PF07516">
    <property type="entry name" value="SecA_SW"/>
    <property type="match status" value="1"/>
</dbReference>
<evidence type="ECO:0000256" key="8">
    <source>
        <dbReference type="ARBA" id="ARBA00023010"/>
    </source>
</evidence>
<keyword evidence="9" id="KW-0472">Membrane</keyword>
<dbReference type="Proteomes" id="UP000002729">
    <property type="component" value="Unassembled WGS sequence"/>
</dbReference>
<dbReference type="InterPro" id="IPR036266">
    <property type="entry name" value="SecA_Wing/Scaffold_sf"/>
</dbReference>
<keyword evidence="7" id="KW-1278">Translocase</keyword>
<evidence type="ECO:0000256" key="3">
    <source>
        <dbReference type="ARBA" id="ARBA00022448"/>
    </source>
</evidence>
<dbReference type="eggNOG" id="ENOG502QS7I">
    <property type="taxonomic scope" value="Eukaryota"/>
</dbReference>
<evidence type="ECO:0000256" key="4">
    <source>
        <dbReference type="ARBA" id="ARBA00022741"/>
    </source>
</evidence>
<dbReference type="InterPro" id="IPR027417">
    <property type="entry name" value="P-loop_NTPase"/>
</dbReference>
<dbReference type="InterPro" id="IPR014018">
    <property type="entry name" value="SecA_motor_DEAD"/>
</dbReference>
<evidence type="ECO:0000256" key="1">
    <source>
        <dbReference type="ARBA" id="ARBA00004170"/>
    </source>
</evidence>
<dbReference type="InterPro" id="IPR011116">
    <property type="entry name" value="SecA_Wing/Scaffold"/>
</dbReference>
<feature type="domain" description="Helicase ATP-binding" evidence="12">
    <location>
        <begin position="85"/>
        <end position="225"/>
    </location>
</feature>
<dbReference type="InterPro" id="IPR020937">
    <property type="entry name" value="SecA_CS"/>
</dbReference>
<dbReference type="SUPFAM" id="SSF81767">
    <property type="entry name" value="Pre-protein crosslinking domain of SecA"/>
    <property type="match status" value="1"/>
</dbReference>
<proteinExistence type="inferred from homology"/>
<dbReference type="GO" id="GO:0006605">
    <property type="term" value="P:protein targeting"/>
    <property type="evidence" value="ECO:0007669"/>
    <property type="project" value="InterPro"/>
</dbReference>
<dbReference type="PROSITE" id="PS51196">
    <property type="entry name" value="SECA_MOTOR_DEAD"/>
    <property type="match status" value="1"/>
</dbReference>
<dbReference type="CDD" id="cd17928">
    <property type="entry name" value="DEXDc_SecA"/>
    <property type="match status" value="1"/>
</dbReference>